<dbReference type="RefSeq" id="WP_175439952.1">
    <property type="nucleotide sequence ID" value="NZ_FMHT01000003.1"/>
</dbReference>
<dbReference type="AlphaFoldDB" id="A0A1C6RB45"/>
<gene>
    <name evidence="1" type="ORF">GA0070616_0419</name>
</gene>
<protein>
    <submittedName>
        <fullName evidence="1">Uncharacterized protein</fullName>
    </submittedName>
</protein>
<reference evidence="1 2" key="1">
    <citation type="submission" date="2016-06" db="EMBL/GenBank/DDBJ databases">
        <authorList>
            <person name="Kjaerup R.B."/>
            <person name="Dalgaard T.S."/>
            <person name="Juul-Madsen H.R."/>
        </authorList>
    </citation>
    <scope>NUCLEOTIDE SEQUENCE [LARGE SCALE GENOMIC DNA]</scope>
    <source>
        <strain evidence="1 2">DSM 43818</strain>
    </source>
</reference>
<dbReference type="EMBL" id="FMHT01000003">
    <property type="protein sequence ID" value="SCL14366.1"/>
    <property type="molecule type" value="Genomic_DNA"/>
</dbReference>
<sequence>MAVRLESNWPGANHLDGVVIYGYNLSVNVSTPVPSPQQLTRNVQVQPVIVSL</sequence>
<evidence type="ECO:0000313" key="1">
    <source>
        <dbReference type="EMBL" id="SCL14366.1"/>
    </source>
</evidence>
<keyword evidence="2" id="KW-1185">Reference proteome</keyword>
<name>A0A1C6RB45_9ACTN</name>
<accession>A0A1C6RB45</accession>
<proteinExistence type="predicted"/>
<organism evidence="1 2">
    <name type="scientific">Micromonospora nigra</name>
    <dbReference type="NCBI Taxonomy" id="145857"/>
    <lineage>
        <taxon>Bacteria</taxon>
        <taxon>Bacillati</taxon>
        <taxon>Actinomycetota</taxon>
        <taxon>Actinomycetes</taxon>
        <taxon>Micromonosporales</taxon>
        <taxon>Micromonosporaceae</taxon>
        <taxon>Micromonospora</taxon>
    </lineage>
</organism>
<evidence type="ECO:0000313" key="2">
    <source>
        <dbReference type="Proteomes" id="UP000199699"/>
    </source>
</evidence>
<dbReference type="Proteomes" id="UP000199699">
    <property type="component" value="Unassembled WGS sequence"/>
</dbReference>